<organism evidence="2 3">
    <name type="scientific">Sphaeroforma arctica JP610</name>
    <dbReference type="NCBI Taxonomy" id="667725"/>
    <lineage>
        <taxon>Eukaryota</taxon>
        <taxon>Ichthyosporea</taxon>
        <taxon>Ichthyophonida</taxon>
        <taxon>Sphaeroforma</taxon>
    </lineage>
</organism>
<evidence type="ECO:0000256" key="1">
    <source>
        <dbReference type="SAM" id="MobiDB-lite"/>
    </source>
</evidence>
<dbReference type="AlphaFoldDB" id="A0A0L0G8I1"/>
<protein>
    <submittedName>
        <fullName evidence="2">Uncharacterized protein</fullName>
    </submittedName>
</protein>
<dbReference type="OrthoDB" id="3598281at2759"/>
<dbReference type="Gene3D" id="3.40.50.300">
    <property type="entry name" value="P-loop containing nucleotide triphosphate hydrolases"/>
    <property type="match status" value="1"/>
</dbReference>
<proteinExistence type="predicted"/>
<gene>
    <name evidence="2" type="ORF">SARC_03250</name>
</gene>
<dbReference type="Proteomes" id="UP000054560">
    <property type="component" value="Unassembled WGS sequence"/>
</dbReference>
<name>A0A0L0G8I1_9EUKA</name>
<accession>A0A0L0G8I1</accession>
<evidence type="ECO:0000313" key="2">
    <source>
        <dbReference type="EMBL" id="KNC84548.1"/>
    </source>
</evidence>
<keyword evidence="3" id="KW-1185">Reference proteome</keyword>
<dbReference type="RefSeq" id="XP_014158450.1">
    <property type="nucleotide sequence ID" value="XM_014302975.1"/>
</dbReference>
<dbReference type="SUPFAM" id="SSF52540">
    <property type="entry name" value="P-loop containing nucleoside triphosphate hydrolases"/>
    <property type="match status" value="1"/>
</dbReference>
<sequence>MVTLTVDMSKTAMSQLENSLYERLTAYFHHKSDIDFSTLRNNIDIIKRMTYSEFQETGVEDVTEHLSKSREKLEVALVGDTGAGKSTLFNALTGLRFGRIMEYDADAVSRNVLRFESNPAMQEGTVQVEVVYLTASQWGEDRELLRRDSEIDAEDFLETVNFFGYDTKGKSREELVEILEDNPKDDPNELFSKFGTRRVLGPFTTPESARSALSKLDEESSIILEIKITARAVRVTDDSADTLPGNISLVDIPGLGDISPLRNNKSRRFLRERRPYVLFLLSRDTARVSMRPWNTLNFIDSHVGFEKITIIRTRWDGTRKTNQVDIDLSFFKKKLESKYLQEFKNKASEGGEDNGEILDGDYEFAEREKLYFLHTKQKIQNFRQLPATIREHSGCDSDELPVVVKSSQYAIFDISEVQSMLKSLAVSYGDSLLIEIAAVANGWLNFDCASFKAETNAISNPRYLRKWDRHIRRRATAQTTKDTVGTLLKQQLDAFKSNHRGLKSILQQRGRGERYIYCNGEKQRLYIDLHTEMLAGFDGSSRLLKLFLTDLDSKALHTRPPYAVLTKIKDLQRAIKWDFEYKPWAVIGNIMSDGLVYVDGKRGMQKTKENIMAFYESKKDEIAAAVSKCLVTIAEKAHDGLKQIVIETLQDFNRIERVLSKSDTSPKRPIDNSDDDNEQKRIRV</sequence>
<dbReference type="EMBL" id="KQ241757">
    <property type="protein sequence ID" value="KNC84548.1"/>
    <property type="molecule type" value="Genomic_DNA"/>
</dbReference>
<dbReference type="GeneID" id="25903754"/>
<reference evidence="2 3" key="1">
    <citation type="submission" date="2011-02" db="EMBL/GenBank/DDBJ databases">
        <title>The Genome Sequence of Sphaeroforma arctica JP610.</title>
        <authorList>
            <consortium name="The Broad Institute Genome Sequencing Platform"/>
            <person name="Russ C."/>
            <person name="Cuomo C."/>
            <person name="Young S.K."/>
            <person name="Zeng Q."/>
            <person name="Gargeya S."/>
            <person name="Alvarado L."/>
            <person name="Berlin A."/>
            <person name="Chapman S.B."/>
            <person name="Chen Z."/>
            <person name="Freedman E."/>
            <person name="Gellesch M."/>
            <person name="Goldberg J."/>
            <person name="Griggs A."/>
            <person name="Gujja S."/>
            <person name="Heilman E."/>
            <person name="Heiman D."/>
            <person name="Howarth C."/>
            <person name="Mehta T."/>
            <person name="Neiman D."/>
            <person name="Pearson M."/>
            <person name="Roberts A."/>
            <person name="Saif S."/>
            <person name="Shea T."/>
            <person name="Shenoy N."/>
            <person name="Sisk P."/>
            <person name="Stolte C."/>
            <person name="Sykes S."/>
            <person name="White J."/>
            <person name="Yandava C."/>
            <person name="Burger G."/>
            <person name="Gray M.W."/>
            <person name="Holland P.W.H."/>
            <person name="King N."/>
            <person name="Lang F.B.F."/>
            <person name="Roger A.J."/>
            <person name="Ruiz-Trillo I."/>
            <person name="Haas B."/>
            <person name="Nusbaum C."/>
            <person name="Birren B."/>
        </authorList>
    </citation>
    <scope>NUCLEOTIDE SEQUENCE [LARGE SCALE GENOMIC DNA]</scope>
    <source>
        <strain evidence="2 3">JP610</strain>
    </source>
</reference>
<feature type="region of interest" description="Disordered" evidence="1">
    <location>
        <begin position="663"/>
        <end position="684"/>
    </location>
</feature>
<evidence type="ECO:0000313" key="3">
    <source>
        <dbReference type="Proteomes" id="UP000054560"/>
    </source>
</evidence>
<dbReference type="InterPro" id="IPR027417">
    <property type="entry name" value="P-loop_NTPase"/>
</dbReference>